<sequence length="95" mass="10786">MEIRIGTPIEIEAHGNFLKGVVRKKEEGELEVEVISPKKFQGTPLQIDEEDVIFPNDDDETEEEKPLPKVILPKINSAPKTTRKPATELEILMQH</sequence>
<reference evidence="1 2" key="1">
    <citation type="journal article" date="2016" name="Nat. Commun.">
        <title>Thousands of microbial genomes shed light on interconnected biogeochemical processes in an aquifer system.</title>
        <authorList>
            <person name="Anantharaman K."/>
            <person name="Brown C.T."/>
            <person name="Hug L.A."/>
            <person name="Sharon I."/>
            <person name="Castelle C.J."/>
            <person name="Probst A.J."/>
            <person name="Thomas B.C."/>
            <person name="Singh A."/>
            <person name="Wilkins M.J."/>
            <person name="Karaoz U."/>
            <person name="Brodie E.L."/>
            <person name="Williams K.H."/>
            <person name="Hubbard S.S."/>
            <person name="Banfield J.F."/>
        </authorList>
    </citation>
    <scope>NUCLEOTIDE SEQUENCE [LARGE SCALE GENOMIC DNA]</scope>
</reference>
<proteinExistence type="predicted"/>
<organism evidence="1 2">
    <name type="scientific">Candidatus Staskawiczbacteria bacterium RIFCSPHIGHO2_02_FULL_34_9</name>
    <dbReference type="NCBI Taxonomy" id="1802206"/>
    <lineage>
        <taxon>Bacteria</taxon>
        <taxon>Candidatus Staskawicziibacteriota</taxon>
    </lineage>
</organism>
<comment type="caution">
    <text evidence="1">The sequence shown here is derived from an EMBL/GenBank/DDBJ whole genome shotgun (WGS) entry which is preliminary data.</text>
</comment>
<dbReference type="Proteomes" id="UP000176421">
    <property type="component" value="Unassembled WGS sequence"/>
</dbReference>
<name>A0A1G2I105_9BACT</name>
<gene>
    <name evidence="1" type="ORF">A3D35_03785</name>
</gene>
<protein>
    <submittedName>
        <fullName evidence="1">Uncharacterized protein</fullName>
    </submittedName>
</protein>
<evidence type="ECO:0000313" key="2">
    <source>
        <dbReference type="Proteomes" id="UP000176421"/>
    </source>
</evidence>
<dbReference type="AlphaFoldDB" id="A0A1G2I105"/>
<accession>A0A1G2I105</accession>
<dbReference type="EMBL" id="MHOS01000032">
    <property type="protein sequence ID" value="OGZ67748.1"/>
    <property type="molecule type" value="Genomic_DNA"/>
</dbReference>
<evidence type="ECO:0000313" key="1">
    <source>
        <dbReference type="EMBL" id="OGZ67748.1"/>
    </source>
</evidence>